<dbReference type="CDD" id="cd20266">
    <property type="entry name" value="Complex1_LYR_NDUFA6_LYRM6"/>
    <property type="match status" value="1"/>
</dbReference>
<evidence type="ECO:0000256" key="8">
    <source>
        <dbReference type="ARBA" id="ARBA00023136"/>
    </source>
</evidence>
<dbReference type="GO" id="GO:0045271">
    <property type="term" value="C:respiratory chain complex I"/>
    <property type="evidence" value="ECO:0007669"/>
    <property type="project" value="InterPro"/>
</dbReference>
<dbReference type="InterPro" id="IPR016488">
    <property type="entry name" value="NADH_Ub_cplx-1_asu_su-6"/>
</dbReference>
<dbReference type="GO" id="GO:0006979">
    <property type="term" value="P:response to oxidative stress"/>
    <property type="evidence" value="ECO:0007669"/>
    <property type="project" value="TreeGrafter"/>
</dbReference>
<name>M9M373_PSEA3</name>
<evidence type="ECO:0000256" key="2">
    <source>
        <dbReference type="ARBA" id="ARBA00009508"/>
    </source>
</evidence>
<comment type="similarity">
    <text evidence="2">Belongs to the complex I LYR family.</text>
</comment>
<evidence type="ECO:0000256" key="9">
    <source>
        <dbReference type="SAM" id="MobiDB-lite"/>
    </source>
</evidence>
<dbReference type="AlphaFoldDB" id="M9M373"/>
<proteinExistence type="inferred from homology"/>
<sequence>MTTIPSRLAQTTYISRSIEEARRRSTALYRNFYRSAPEICALYALDVPPSTLRAKFRTQFEKNKAIKDVAVLDVMLLKAQQEYQETMNGWKQVPHIMKWFADEEAPARPEGFLEKFYASRDEGRGPVGLASARSCVFVDATQMVLPAARKLSPPPNAKQPHTALREWSPNAIRLLGHTALRKFGPSLDREARTESDAGLVWESWLVGGALGSERIGATGEERATFGRVHSTLVLLRNAVAPLQCHPARAKWVSGKDAYIQLCFGHAKRLVETHSVKPMIMPATPQLGPAEVTFPAPLRIDPFLAQGSQGTSVPSARLGIRPLTRGDGEHRQSARQRSVSGA</sequence>
<evidence type="ECO:0000256" key="4">
    <source>
        <dbReference type="ARBA" id="ARBA00022660"/>
    </source>
</evidence>
<keyword evidence="7" id="KW-0496">Mitochondrion</keyword>
<dbReference type="Proteomes" id="UP000011976">
    <property type="component" value="Unassembled WGS sequence"/>
</dbReference>
<organism evidence="10 11">
    <name type="scientific">Pseudozyma antarctica (strain T-34)</name>
    <name type="common">Yeast</name>
    <name type="synonym">Candida antarctica</name>
    <dbReference type="NCBI Taxonomy" id="1151754"/>
    <lineage>
        <taxon>Eukaryota</taxon>
        <taxon>Fungi</taxon>
        <taxon>Dikarya</taxon>
        <taxon>Basidiomycota</taxon>
        <taxon>Ustilaginomycotina</taxon>
        <taxon>Ustilaginomycetes</taxon>
        <taxon>Ustilaginales</taxon>
        <taxon>Ustilaginaceae</taxon>
        <taxon>Moesziomyces</taxon>
    </lineage>
</organism>
<accession>M9M373</accession>
<gene>
    <name evidence="10" type="ORF">PANT_12d00098</name>
</gene>
<evidence type="ECO:0000256" key="3">
    <source>
        <dbReference type="ARBA" id="ARBA00022448"/>
    </source>
</evidence>
<evidence type="ECO:0000256" key="1">
    <source>
        <dbReference type="ARBA" id="ARBA00004443"/>
    </source>
</evidence>
<keyword evidence="5" id="KW-0999">Mitochondrion inner membrane</keyword>
<reference evidence="11" key="1">
    <citation type="journal article" date="2013" name="Genome Announc.">
        <title>Genome sequence of the basidiomycetous yeast Pseudozyma antarctica T-34, a producer of the glycolipid biosurfactants mannosylerythritol lipids.</title>
        <authorList>
            <person name="Morita T."/>
            <person name="Koike H."/>
            <person name="Koyama Y."/>
            <person name="Hagiwara H."/>
            <person name="Ito E."/>
            <person name="Fukuoka T."/>
            <person name="Imura T."/>
            <person name="Machida M."/>
            <person name="Kitamoto D."/>
        </authorList>
    </citation>
    <scope>NUCLEOTIDE SEQUENCE [LARGE SCALE GENOMIC DNA]</scope>
    <source>
        <strain evidence="11">T-34</strain>
    </source>
</reference>
<dbReference type="OrthoDB" id="14535at2759"/>
<comment type="subcellular location">
    <subcellularLocation>
        <location evidence="1">Mitochondrion inner membrane</location>
        <topology evidence="1">Peripheral membrane protein</topology>
        <orientation evidence="1">Matrix side</orientation>
    </subcellularLocation>
</comment>
<dbReference type="Pfam" id="PF13233">
    <property type="entry name" value="Complex1_LYR_2"/>
    <property type="match status" value="1"/>
</dbReference>
<dbReference type="EMBL" id="DF196778">
    <property type="protein sequence ID" value="GAC74700.1"/>
    <property type="molecule type" value="Genomic_DNA"/>
</dbReference>
<keyword evidence="3" id="KW-0813">Transport</keyword>
<keyword evidence="8" id="KW-0472">Membrane</keyword>
<evidence type="ECO:0000313" key="11">
    <source>
        <dbReference type="Proteomes" id="UP000011976"/>
    </source>
</evidence>
<keyword evidence="6" id="KW-0249">Electron transport</keyword>
<evidence type="ECO:0000256" key="5">
    <source>
        <dbReference type="ARBA" id="ARBA00022792"/>
    </source>
</evidence>
<feature type="region of interest" description="Disordered" evidence="9">
    <location>
        <begin position="304"/>
        <end position="341"/>
    </location>
</feature>
<dbReference type="PANTHER" id="PTHR12964:SF0">
    <property type="entry name" value="NADH DEHYDROGENASE [UBIQUINONE] 1 ALPHA SUBCOMPLEX SUBUNIT 6"/>
    <property type="match status" value="1"/>
</dbReference>
<dbReference type="GO" id="GO:0005743">
    <property type="term" value="C:mitochondrial inner membrane"/>
    <property type="evidence" value="ECO:0007669"/>
    <property type="project" value="UniProtKB-SubCell"/>
</dbReference>
<dbReference type="PANTHER" id="PTHR12964">
    <property type="entry name" value="NADH-UBIQUINONE OXIDOREDUCTASE B14 SUBUNIT"/>
    <property type="match status" value="1"/>
</dbReference>
<evidence type="ECO:0000256" key="7">
    <source>
        <dbReference type="ARBA" id="ARBA00023128"/>
    </source>
</evidence>
<dbReference type="STRING" id="1151754.M9M373"/>
<protein>
    <submittedName>
        <fullName evidence="10">Uncharacterized protein</fullName>
    </submittedName>
</protein>
<dbReference type="InterPro" id="IPR045299">
    <property type="entry name" value="Complex1_LYR_NDUFA6_LYRM6"/>
</dbReference>
<evidence type="ECO:0000313" key="10">
    <source>
        <dbReference type="EMBL" id="GAC74700.1"/>
    </source>
</evidence>
<evidence type="ECO:0000256" key="6">
    <source>
        <dbReference type="ARBA" id="ARBA00022982"/>
    </source>
</evidence>
<keyword evidence="4" id="KW-0679">Respiratory chain</keyword>